<dbReference type="NCBIfam" id="TIGR02601">
    <property type="entry name" value="autotrns_rpt"/>
    <property type="match status" value="2"/>
</dbReference>
<dbReference type="InterPro" id="IPR005546">
    <property type="entry name" value="Autotransporte_beta"/>
</dbReference>
<evidence type="ECO:0000256" key="1">
    <source>
        <dbReference type="ARBA" id="ARBA00022729"/>
    </source>
</evidence>
<protein>
    <submittedName>
        <fullName evidence="3">Autotransporter-associated beta strand repeat-containing protein</fullName>
    </submittedName>
</protein>
<dbReference type="Proteomes" id="UP000199473">
    <property type="component" value="Unassembled WGS sequence"/>
</dbReference>
<dbReference type="InterPro" id="IPR011050">
    <property type="entry name" value="Pectin_lyase_fold/virulence"/>
</dbReference>
<dbReference type="InterPro" id="IPR013425">
    <property type="entry name" value="Autotrns_rpt"/>
</dbReference>
<dbReference type="SUPFAM" id="SSF51126">
    <property type="entry name" value="Pectin lyase-like"/>
    <property type="match status" value="1"/>
</dbReference>
<proteinExistence type="predicted"/>
<dbReference type="EMBL" id="FOSQ01000013">
    <property type="protein sequence ID" value="SFK99492.1"/>
    <property type="molecule type" value="Genomic_DNA"/>
</dbReference>
<accession>A0A1I4E145</accession>
<name>A0A1I4E145_9PROT</name>
<keyword evidence="4" id="KW-1185">Reference proteome</keyword>
<feature type="domain" description="Autotransporter" evidence="2">
    <location>
        <begin position="1880"/>
        <end position="2157"/>
    </location>
</feature>
<evidence type="ECO:0000259" key="2">
    <source>
        <dbReference type="PROSITE" id="PS51208"/>
    </source>
</evidence>
<dbReference type="PROSITE" id="PS51208">
    <property type="entry name" value="AUTOTRANSPORTER"/>
    <property type="match status" value="1"/>
</dbReference>
<dbReference type="STRING" id="1123062.SAMN02745775_113131"/>
<dbReference type="Pfam" id="PF12951">
    <property type="entry name" value="PATR"/>
    <property type="match status" value="9"/>
</dbReference>
<dbReference type="InterPro" id="IPR036709">
    <property type="entry name" value="Autotransporte_beta_dom_sf"/>
</dbReference>
<evidence type="ECO:0000313" key="4">
    <source>
        <dbReference type="Proteomes" id="UP000199473"/>
    </source>
</evidence>
<evidence type="ECO:0000313" key="3">
    <source>
        <dbReference type="EMBL" id="SFK99492.1"/>
    </source>
</evidence>
<dbReference type="SUPFAM" id="SSF103515">
    <property type="entry name" value="Autotransporter"/>
    <property type="match status" value="1"/>
</dbReference>
<dbReference type="SMART" id="SM00869">
    <property type="entry name" value="Autotransporter"/>
    <property type="match status" value="1"/>
</dbReference>
<gene>
    <name evidence="3" type="ORF">SAMN02745775_113131</name>
</gene>
<reference evidence="3 4" key="1">
    <citation type="submission" date="2016-10" db="EMBL/GenBank/DDBJ databases">
        <authorList>
            <person name="de Groot N.N."/>
        </authorList>
    </citation>
    <scope>NUCLEOTIDE SEQUENCE [LARGE SCALE GENOMIC DNA]</scope>
    <source>
        <strain evidence="3 4">DSM 19981</strain>
    </source>
</reference>
<organism evidence="3 4">
    <name type="scientific">Falsiroseomonas stagni DSM 19981</name>
    <dbReference type="NCBI Taxonomy" id="1123062"/>
    <lineage>
        <taxon>Bacteria</taxon>
        <taxon>Pseudomonadati</taxon>
        <taxon>Pseudomonadota</taxon>
        <taxon>Alphaproteobacteria</taxon>
        <taxon>Acetobacterales</taxon>
        <taxon>Roseomonadaceae</taxon>
        <taxon>Falsiroseomonas</taxon>
    </lineage>
</organism>
<keyword evidence="1" id="KW-0732">Signal</keyword>
<dbReference type="Gene3D" id="2.40.128.130">
    <property type="entry name" value="Autotransporter beta-domain"/>
    <property type="match status" value="1"/>
</dbReference>
<sequence>MVVVPVFILVGVAAPGVAGEVVTTNRTLTGTQDGAFGSGYLVQGATLTFNNATVSNFVTQGGAGSGGGAGLGGVVFVDNGASLVLNNVTIAGNSAIGGTGGSGTTGGILNGLLTASANGANGSTGSVFSDNIVLIGDGNGNGMPGGNGGNAGAGSTGFGGTGGTGGAGSDGWSTNPALIYAVTQATVAEAVAIAEVTAASAEVPPNPAQAIAAAAALVAATAALGEATAQLVTWNNALAAGDVGLGGDGGAGGVGGRGSFGFGGGRGGAGGAGGEGKGGARDGLGGAGGTGGAGGFGAGGGSGGNGGSGGTAGEAGTGGAAGFGGGAGSNGTGNGVASAQGGGGGSGLGGAIFVRDGGSLTVTGNTTFGSNTVLAGGSLNGGAVGSSAGSDIFAMRGATVTFAAGAGNTITVNGGIADNSAASISFGSVATGQGASVTIASGLTIFNGTNTYTGETRITGGALRAVDGVGLNTASNLNLAGGVLESSGTFSRFIGSQPGRVQWTGSGGFAGGGGDLSVSLNGGAALTWGSAGFVANADSLVLGSSTATGNVTFANAIDLGGGTRSIRVEENSGNEAVLAGALSNGGLTVTGNRGSARLVLTAVNGYAGATTIQSGTLALRGGGSIAASSGVTVDSGATFDIADTTAGASIKAMSGQGAVALGARTLTITQGGTSFGGAIGGTGGLTIAAGTQTLTGSNGFTGVASIASGATLALSGTGSIASASRVAAEGSFDISATTAGASIATLSGAGGVALGARTLTITAGSTSFAGSIGGTGGVTISGGTQTLTGSNGFTGAATIANGATLVLSAGGSIAQASQVQLGGTLDVTGNTTTAIRTLTGAGTVAMGGTALTITAGSTSFGGSLTGTGASQLSVTGGTQTLTGANAGFTGTAAVASGATLALSGGGSLAAAAQVQADGAFSIAGTTAGASIRTLAGTGTVALGSQRLTITAGSTGFAGSIGGTGGITVAGGTQTLTGSNGFTGSAVIDSGATLALSGAGAIAAASQLQAEGTFDITARGGGASLRTLTGGGTVALGAERLTITAGSTSFAGSIGGTGGVTIAGGTQTLTGSNGFTGAAIIDAGATLALTGSGSVAAAERVRAHGSFSIAGTTAGAAITTLEGSGSVALGARSLTITAGSTSFAGAIGGTGGIVIAAGTQALSGSNGFTGAAAIDAGATLALTGAGSIAAAAGVLAEGTFDIAGTTSGAAIRTLEGTGSVALGTRTLTITAGSTSFAGGIGGSGGMTIAGGTQRLAGTNALTGTVGVDAGAALELTGAGSIAAAAALRVDGEASIAATSGGASIRSLSGAGVMRLGAQTLTITAGSTNFAGGITGSGGVTVTGGTQGLSGQNIFRGALTIASSAVLDLAGTGSVAEASVVDVAGTFGIGSTSAGASITTLAGNGSVALGARTLTVTAASTEFTGSIGGTGGFAVSGGTMTLSGTNSYSGGTFVTNGATLAVAGDGSLGAASGSVSLNDGRLRFLADVSSARAFTLGGEGTVDTNRRAITLSGAIGGSGRLVADGGGVLTLSGSNSYSGGTLVIGGTTLAVGSDEALGAPAAPLVIDNGKLLALASFNSTRPIQVNQAGEIDANGFVLNLSGPIAMQQANAPDVTLFNGNATVQGPITVGAEGLTVLANATLRGTGEVFTPTTINGVLAPGNSPGTLTFLAPVVIGSSGTLRLDVDGPGTGTGAGNYSRVIVTNGGSFTAQGGSIVPVLRGITGDATNTYSPPIGQAFTVVQAEGGVAGSFASLTQPDGLLPGSRLDALYHPQALTLYATPATYTNLNPFGIGLTPNQRQVAIGLDALRPEPGLRTDADRTAVLATLFSQVPAALPPLMTRLAGTIYGDALMVGIDRSRAFGEVIAGEMAARRGMAGRATVAEEGRRTAWAIGFGGNARFDATGDTGYRATSNGMAAGLDMRLDGGLLLGFALGGTSGRISSTGTDARAGGEMVHGALYGGWTDGRLFLDVQAGLGHAGVTTRRSLGINGLSAHGSGSGLGTAAAIEGGARLSLGGWQLQPSIALRHDALSRGRLTEQGGSVLSLTVEDSQLTRLRATAGLRADTVVSLGDGYQLRPMIRLHLAQELEDGAARTTSAFGAAAGTAMVARSAERGRTAALGGLGAELSLPAGFTLVAGYSGTVQDNVSSHAGNLGVRFQW</sequence>